<evidence type="ECO:0000313" key="1">
    <source>
        <dbReference type="EMBL" id="MBA4657245.1"/>
    </source>
</evidence>
<dbReference type="EMBL" id="GISG01195614">
    <property type="protein sequence ID" value="MBA4657245.1"/>
    <property type="molecule type" value="Transcribed_RNA"/>
</dbReference>
<accession>A0A7C9E767</accession>
<reference evidence="1" key="2">
    <citation type="submission" date="2020-07" db="EMBL/GenBank/DDBJ databases">
        <authorList>
            <person name="Vera ALvarez R."/>
            <person name="Arias-Moreno D.M."/>
            <person name="Jimenez-Jacinto V."/>
            <person name="Jimenez-Bremont J.F."/>
            <person name="Swaminathan K."/>
            <person name="Moose S.P."/>
            <person name="Guerrero-Gonzalez M.L."/>
            <person name="Marino-Ramirez L."/>
            <person name="Landsman D."/>
            <person name="Rodriguez-Kessler M."/>
            <person name="Delgado-Sanchez P."/>
        </authorList>
    </citation>
    <scope>NUCLEOTIDE SEQUENCE</scope>
    <source>
        <tissue evidence="1">Cladode</tissue>
    </source>
</reference>
<sequence length="115" mass="12362">MAPIPCSLTPNLKFLSSGVSFWKFPNIFSNVMFEEARSALPPRKAGRTLASAFRHCCDRFLVASAGLSVVYVGSAFSQPAGNSTLIIDFNSAASSLYFFSYSANLAFHSASRAPP</sequence>
<protein>
    <submittedName>
        <fullName evidence="1">Uncharacterized protein</fullName>
    </submittedName>
</protein>
<name>A0A7C9E767_OPUST</name>
<proteinExistence type="predicted"/>
<organism evidence="1">
    <name type="scientific">Opuntia streptacantha</name>
    <name type="common">Prickly pear cactus</name>
    <name type="synonym">Opuntia cardona</name>
    <dbReference type="NCBI Taxonomy" id="393608"/>
    <lineage>
        <taxon>Eukaryota</taxon>
        <taxon>Viridiplantae</taxon>
        <taxon>Streptophyta</taxon>
        <taxon>Embryophyta</taxon>
        <taxon>Tracheophyta</taxon>
        <taxon>Spermatophyta</taxon>
        <taxon>Magnoliopsida</taxon>
        <taxon>eudicotyledons</taxon>
        <taxon>Gunneridae</taxon>
        <taxon>Pentapetalae</taxon>
        <taxon>Caryophyllales</taxon>
        <taxon>Cactineae</taxon>
        <taxon>Cactaceae</taxon>
        <taxon>Opuntioideae</taxon>
        <taxon>Opuntia</taxon>
    </lineage>
</organism>
<dbReference type="AlphaFoldDB" id="A0A7C9E767"/>
<reference evidence="1" key="1">
    <citation type="journal article" date="2013" name="J. Plant Res.">
        <title>Effect of fungi and light on seed germination of three Opuntia species from semiarid lands of central Mexico.</title>
        <authorList>
            <person name="Delgado-Sanchez P."/>
            <person name="Jimenez-Bremont J.F."/>
            <person name="Guerrero-Gonzalez Mde L."/>
            <person name="Flores J."/>
        </authorList>
    </citation>
    <scope>NUCLEOTIDE SEQUENCE</scope>
    <source>
        <tissue evidence="1">Cladode</tissue>
    </source>
</reference>